<evidence type="ECO:0000256" key="3">
    <source>
        <dbReference type="ARBA" id="ARBA00022630"/>
    </source>
</evidence>
<protein>
    <recommendedName>
        <fullName evidence="8">Glucose-methanol-choline oxidoreductase N-terminal domain-containing protein</fullName>
    </recommendedName>
</protein>
<dbReference type="Gene3D" id="3.50.50.60">
    <property type="entry name" value="FAD/NAD(P)-binding domain"/>
    <property type="match status" value="1"/>
</dbReference>
<feature type="transmembrane region" description="Helical" evidence="7">
    <location>
        <begin position="18"/>
        <end position="36"/>
    </location>
</feature>
<reference evidence="9" key="1">
    <citation type="submission" date="2023-11" db="EMBL/GenBank/DDBJ databases">
        <authorList>
            <person name="De Vega J J."/>
            <person name="De Vega J J."/>
        </authorList>
    </citation>
    <scope>NUCLEOTIDE SEQUENCE</scope>
</reference>
<keyword evidence="10" id="KW-1185">Reference proteome</keyword>
<dbReference type="PANTHER" id="PTHR11552">
    <property type="entry name" value="GLUCOSE-METHANOL-CHOLINE GMC OXIDOREDUCTASE"/>
    <property type="match status" value="1"/>
</dbReference>
<evidence type="ECO:0000256" key="2">
    <source>
        <dbReference type="ARBA" id="ARBA00010790"/>
    </source>
</evidence>
<feature type="binding site" evidence="6">
    <location>
        <begin position="74"/>
        <end position="75"/>
    </location>
    <ligand>
        <name>FAD</name>
        <dbReference type="ChEBI" id="CHEBI:57692"/>
    </ligand>
</feature>
<feature type="domain" description="Glucose-methanol-choline oxidoreductase N-terminal" evidence="8">
    <location>
        <begin position="365"/>
        <end position="379"/>
    </location>
</feature>
<dbReference type="PANTHER" id="PTHR11552:SF147">
    <property type="entry name" value="CHOLINE DEHYDROGENASE, MITOCHONDRIAL"/>
    <property type="match status" value="1"/>
</dbReference>
<keyword evidence="7" id="KW-1133">Transmembrane helix</keyword>
<evidence type="ECO:0000256" key="5">
    <source>
        <dbReference type="PIRSR" id="PIRSR000137-1"/>
    </source>
</evidence>
<keyword evidence="3" id="KW-0285">Flavoprotein</keyword>
<gene>
    <name evidence="9" type="ORF">MYCIT1_LOCUS11317</name>
</gene>
<evidence type="ECO:0000313" key="9">
    <source>
        <dbReference type="EMBL" id="CAK5268208.1"/>
    </source>
</evidence>
<dbReference type="InterPro" id="IPR007867">
    <property type="entry name" value="GMC_OxRtase_C"/>
</dbReference>
<keyword evidence="4 6" id="KW-0274">FAD</keyword>
<dbReference type="Gene3D" id="3.30.560.10">
    <property type="entry name" value="Glucose Oxidase, domain 3"/>
    <property type="match status" value="1"/>
</dbReference>
<comment type="caution">
    <text evidence="9">The sequence shown here is derived from an EMBL/GenBank/DDBJ whole genome shotgun (WGS) entry which is preliminary data.</text>
</comment>
<feature type="active site" description="Proton acceptor" evidence="5">
    <location>
        <position position="650"/>
    </location>
</feature>
<dbReference type="Proteomes" id="UP001295794">
    <property type="component" value="Unassembled WGS sequence"/>
</dbReference>
<comment type="cofactor">
    <cofactor evidence="1 6">
        <name>FAD</name>
        <dbReference type="ChEBI" id="CHEBI:57692"/>
    </cofactor>
</comment>
<dbReference type="Pfam" id="PF00732">
    <property type="entry name" value="GMC_oxred_N"/>
    <property type="match status" value="2"/>
</dbReference>
<accession>A0AAD2JY33</accession>
<dbReference type="Pfam" id="PF05199">
    <property type="entry name" value="GMC_oxred_C"/>
    <property type="match status" value="1"/>
</dbReference>
<feature type="active site" description="Proton donor" evidence="5">
    <location>
        <position position="607"/>
    </location>
</feature>
<dbReference type="SUPFAM" id="SSF54373">
    <property type="entry name" value="FAD-linked reductases, C-terminal domain"/>
    <property type="match status" value="1"/>
</dbReference>
<name>A0AAD2JY33_9AGAR</name>
<dbReference type="InterPro" id="IPR036188">
    <property type="entry name" value="FAD/NAD-bd_sf"/>
</dbReference>
<dbReference type="PROSITE" id="PS51257">
    <property type="entry name" value="PROKAR_LIPOPROTEIN"/>
    <property type="match status" value="1"/>
</dbReference>
<proteinExistence type="inferred from homology"/>
<evidence type="ECO:0000313" key="10">
    <source>
        <dbReference type="Proteomes" id="UP001295794"/>
    </source>
</evidence>
<dbReference type="GO" id="GO:0050660">
    <property type="term" value="F:flavin adenine dinucleotide binding"/>
    <property type="evidence" value="ECO:0007669"/>
    <property type="project" value="InterPro"/>
</dbReference>
<sequence>MDTLVVRLRTLFAAYPRLLWSASAVAACAVLVRLLSKSQRRSAYISRLGLVGSAAPGKLWETCAYDVIIVGGGTSGCVLAARLSEDPSIRVLLLEAGGSGSALMFSRIPSGFGRLFLSKHTYGIKTEPQVFAKSQRRVFPRAKLLGGCSSINAQMAQYGAPGDFDEWGALMKDESWSWRNLQQYFQKFEKYLPDAAFPDVETSERGSSGPMRVGYFNTVSAHSKAFLTACEQVGIPNIPDFNTSKGPVGASRVSSIPTIRSVLQADYLGSSVSFSARTQPQMELIHALVTYIDEQGTRVSTESAYLTPEVLRRPNLKVAIHATATKIIFEQVNGSPRAVGVEFASSSTGLRYRARAKKEVVLSGGAIHSPHLLMLSGIGPAKQLQQHGIPVVLDLPGVGANLIDHPVVDLYFNDKKQSSVKSLVPSSPGDAARLLRSFVQYSIYGTGRLATNFGESAAFVRTDDPVLFPPSEYTQTLADSTSGAASPDLELFCTPLAYKEHGAIMFDMHTYALHCYLVRPQSRGAVLLTSSDPFAIPSVNPNYLEKADDLEKLMRGYKILLKIAHTKAMDPYLDHADTNPELDHFLHTKSDDELREVVRERVETVYHPTSTCRMAPAEMGGVVDARLKVYGVAGLRICDASIFPDIVSGHTAGACIAIAEKFADDMKRDLAVEV</sequence>
<dbReference type="PIRSF" id="PIRSF000137">
    <property type="entry name" value="Alcohol_oxidase"/>
    <property type="match status" value="1"/>
</dbReference>
<dbReference type="InterPro" id="IPR000172">
    <property type="entry name" value="GMC_OxRdtase_N"/>
</dbReference>
<comment type="similarity">
    <text evidence="2">Belongs to the GMC oxidoreductase family.</text>
</comment>
<dbReference type="SUPFAM" id="SSF51905">
    <property type="entry name" value="FAD/NAD(P)-binding domain"/>
    <property type="match status" value="1"/>
</dbReference>
<evidence type="ECO:0000256" key="4">
    <source>
        <dbReference type="ARBA" id="ARBA00022827"/>
    </source>
</evidence>
<dbReference type="GO" id="GO:0016614">
    <property type="term" value="F:oxidoreductase activity, acting on CH-OH group of donors"/>
    <property type="evidence" value="ECO:0007669"/>
    <property type="project" value="InterPro"/>
</dbReference>
<evidence type="ECO:0000256" key="1">
    <source>
        <dbReference type="ARBA" id="ARBA00001974"/>
    </source>
</evidence>
<dbReference type="InterPro" id="IPR012132">
    <property type="entry name" value="GMC_OxRdtase"/>
</dbReference>
<evidence type="ECO:0000256" key="7">
    <source>
        <dbReference type="SAM" id="Phobius"/>
    </source>
</evidence>
<dbReference type="AlphaFoldDB" id="A0AAD2JY33"/>
<evidence type="ECO:0000259" key="8">
    <source>
        <dbReference type="PROSITE" id="PS00624"/>
    </source>
</evidence>
<keyword evidence="7" id="KW-0812">Transmembrane</keyword>
<organism evidence="9 10">
    <name type="scientific">Mycena citricolor</name>
    <dbReference type="NCBI Taxonomy" id="2018698"/>
    <lineage>
        <taxon>Eukaryota</taxon>
        <taxon>Fungi</taxon>
        <taxon>Dikarya</taxon>
        <taxon>Basidiomycota</taxon>
        <taxon>Agaricomycotina</taxon>
        <taxon>Agaricomycetes</taxon>
        <taxon>Agaricomycetidae</taxon>
        <taxon>Agaricales</taxon>
        <taxon>Marasmiineae</taxon>
        <taxon>Mycenaceae</taxon>
        <taxon>Mycena</taxon>
    </lineage>
</organism>
<dbReference type="EMBL" id="CAVNYO010000138">
    <property type="protein sequence ID" value="CAK5268208.1"/>
    <property type="molecule type" value="Genomic_DNA"/>
</dbReference>
<dbReference type="PROSITE" id="PS00624">
    <property type="entry name" value="GMC_OXRED_2"/>
    <property type="match status" value="1"/>
</dbReference>
<keyword evidence="7" id="KW-0472">Membrane</keyword>
<evidence type="ECO:0000256" key="6">
    <source>
        <dbReference type="PIRSR" id="PIRSR000137-2"/>
    </source>
</evidence>